<sequence length="62" mass="6955">MEQHLDQFPVDEPTNNVNREQNGTRKFSPGSPAGSEQGKKIIDVACWPCRKRKGKAMPPYPS</sequence>
<gene>
    <name evidence="2" type="ORF">RCC_10588</name>
</gene>
<evidence type="ECO:0000313" key="3">
    <source>
        <dbReference type="Proteomes" id="UP000225277"/>
    </source>
</evidence>
<dbReference type="RefSeq" id="XP_023631583.1">
    <property type="nucleotide sequence ID" value="XM_023775815.1"/>
</dbReference>
<dbReference type="EMBL" id="FJUY01000023">
    <property type="protein sequence ID" value="CZT24860.1"/>
    <property type="molecule type" value="Genomic_DNA"/>
</dbReference>
<feature type="compositionally biased region" description="Polar residues" evidence="1">
    <location>
        <begin position="13"/>
        <end position="25"/>
    </location>
</feature>
<protein>
    <submittedName>
        <fullName evidence="2">Uncharacterized protein</fullName>
    </submittedName>
</protein>
<dbReference type="AlphaFoldDB" id="A0A2D3VCT9"/>
<organism evidence="2 3">
    <name type="scientific">Ramularia collo-cygni</name>
    <dbReference type="NCBI Taxonomy" id="112498"/>
    <lineage>
        <taxon>Eukaryota</taxon>
        <taxon>Fungi</taxon>
        <taxon>Dikarya</taxon>
        <taxon>Ascomycota</taxon>
        <taxon>Pezizomycotina</taxon>
        <taxon>Dothideomycetes</taxon>
        <taxon>Dothideomycetidae</taxon>
        <taxon>Mycosphaerellales</taxon>
        <taxon>Mycosphaerellaceae</taxon>
        <taxon>Ramularia</taxon>
    </lineage>
</organism>
<dbReference type="OrthoDB" id="3946596at2759"/>
<dbReference type="GeneID" id="35605629"/>
<accession>A0A2D3VCT9</accession>
<proteinExistence type="predicted"/>
<keyword evidence="3" id="KW-1185">Reference proteome</keyword>
<evidence type="ECO:0000313" key="2">
    <source>
        <dbReference type="EMBL" id="CZT24860.1"/>
    </source>
</evidence>
<reference evidence="2 3" key="1">
    <citation type="submission" date="2016-03" db="EMBL/GenBank/DDBJ databases">
        <authorList>
            <person name="Ploux O."/>
        </authorList>
    </citation>
    <scope>NUCLEOTIDE SEQUENCE [LARGE SCALE GENOMIC DNA]</scope>
    <source>
        <strain evidence="2 3">URUG2</strain>
    </source>
</reference>
<name>A0A2D3VCT9_9PEZI</name>
<dbReference type="Proteomes" id="UP000225277">
    <property type="component" value="Unassembled WGS sequence"/>
</dbReference>
<evidence type="ECO:0000256" key="1">
    <source>
        <dbReference type="SAM" id="MobiDB-lite"/>
    </source>
</evidence>
<feature type="region of interest" description="Disordered" evidence="1">
    <location>
        <begin position="1"/>
        <end position="40"/>
    </location>
</feature>